<protein>
    <submittedName>
        <fullName evidence="1">Uncharacterized protein</fullName>
    </submittedName>
</protein>
<organism evidence="1 2">
    <name type="scientific">Caerostris extrusa</name>
    <name type="common">Bark spider</name>
    <name type="synonym">Caerostris bankana</name>
    <dbReference type="NCBI Taxonomy" id="172846"/>
    <lineage>
        <taxon>Eukaryota</taxon>
        <taxon>Metazoa</taxon>
        <taxon>Ecdysozoa</taxon>
        <taxon>Arthropoda</taxon>
        <taxon>Chelicerata</taxon>
        <taxon>Arachnida</taxon>
        <taxon>Araneae</taxon>
        <taxon>Araneomorphae</taxon>
        <taxon>Entelegynae</taxon>
        <taxon>Araneoidea</taxon>
        <taxon>Araneidae</taxon>
        <taxon>Caerostris</taxon>
    </lineage>
</organism>
<dbReference type="EMBL" id="BPLR01013353">
    <property type="protein sequence ID" value="GIY60649.1"/>
    <property type="molecule type" value="Genomic_DNA"/>
</dbReference>
<proteinExistence type="predicted"/>
<name>A0AAV4UT31_CAEEX</name>
<evidence type="ECO:0000313" key="2">
    <source>
        <dbReference type="Proteomes" id="UP001054945"/>
    </source>
</evidence>
<reference evidence="1 2" key="1">
    <citation type="submission" date="2021-06" db="EMBL/GenBank/DDBJ databases">
        <title>Caerostris extrusa draft genome.</title>
        <authorList>
            <person name="Kono N."/>
            <person name="Arakawa K."/>
        </authorList>
    </citation>
    <scope>NUCLEOTIDE SEQUENCE [LARGE SCALE GENOMIC DNA]</scope>
</reference>
<sequence length="103" mass="11462">MNRVSEILPPETNFHGLAMYAPSRDAALDIELKRARSLQNFPHVLIQMISFGGAAARIGFNEDGALEEVLVLWQLPSSWILPPILKTKPDSSKCVVIESTQKF</sequence>
<dbReference type="Proteomes" id="UP001054945">
    <property type="component" value="Unassembled WGS sequence"/>
</dbReference>
<gene>
    <name evidence="1" type="ORF">CEXT_507141</name>
</gene>
<keyword evidence="2" id="KW-1185">Reference proteome</keyword>
<comment type="caution">
    <text evidence="1">The sequence shown here is derived from an EMBL/GenBank/DDBJ whole genome shotgun (WGS) entry which is preliminary data.</text>
</comment>
<evidence type="ECO:0000313" key="1">
    <source>
        <dbReference type="EMBL" id="GIY60649.1"/>
    </source>
</evidence>
<accession>A0AAV4UT31</accession>
<dbReference type="AlphaFoldDB" id="A0AAV4UT31"/>